<evidence type="ECO:0000256" key="1">
    <source>
        <dbReference type="SAM" id="MobiDB-lite"/>
    </source>
</evidence>
<dbReference type="EMBL" id="CAXAMN010027139">
    <property type="protein sequence ID" value="CAK9108773.1"/>
    <property type="molecule type" value="Genomic_DNA"/>
</dbReference>
<gene>
    <name evidence="2" type="ORF">CCMP2556_LOCUS50663</name>
</gene>
<proteinExistence type="predicted"/>
<name>A0ABP0S8T7_9DINO</name>
<feature type="compositionally biased region" description="Basic and acidic residues" evidence="1">
    <location>
        <begin position="31"/>
        <end position="51"/>
    </location>
</feature>
<feature type="region of interest" description="Disordered" evidence="1">
    <location>
        <begin position="23"/>
        <end position="70"/>
    </location>
</feature>
<evidence type="ECO:0000313" key="3">
    <source>
        <dbReference type="Proteomes" id="UP001642484"/>
    </source>
</evidence>
<feature type="region of interest" description="Disordered" evidence="1">
    <location>
        <begin position="302"/>
        <end position="353"/>
    </location>
</feature>
<organism evidence="2 3">
    <name type="scientific">Durusdinium trenchii</name>
    <dbReference type="NCBI Taxonomy" id="1381693"/>
    <lineage>
        <taxon>Eukaryota</taxon>
        <taxon>Sar</taxon>
        <taxon>Alveolata</taxon>
        <taxon>Dinophyceae</taxon>
        <taxon>Suessiales</taxon>
        <taxon>Symbiodiniaceae</taxon>
        <taxon>Durusdinium</taxon>
    </lineage>
</organism>
<accession>A0ABP0S8T7</accession>
<dbReference type="InterPro" id="IPR024077">
    <property type="entry name" value="Neurolysin/TOP_dom2"/>
</dbReference>
<feature type="region of interest" description="Disordered" evidence="1">
    <location>
        <begin position="244"/>
        <end position="282"/>
    </location>
</feature>
<sequence length="664" mass="74295">MEGKSGKARVFDEMDSQLKALAQENDFMGPLKDEASEVGLRRGLREGDSKKGLPRRGQSKGYPGDVTIQRQSQLAPSMPQGALKKHLEGLAQSLERMQWTEQLQQLQSLTKLSSKKAAVDGNTPFCATETGSEATRLWRPERVPQKLLAVLQEPIDDARVALELQMQLQSSGDGQCVGLGSQDRVNASENLTSQLTDDLSASDEAIALILSLDEPDPAFDEPRNYRAEARSRAEVRRQRQEDIEDLRLRTAEQTSSGESDDEFYQRLWGLPPDTEDLPRLKDPAHTTLGTIILGVARRRRSTLNRRMRESPGLRTLRSASLPRPAPPTAPPARRRPRPHLSRPPAPEPEAPQVSDGATALISFSPQQGETSTEVQCTICCEDFVEGERLRRPPREELSLRDLSSPFLWFLACRRSQRGLSKALAAKNHKEVEEVLANWSELMRLSQVLAQAHALRPAFLLRLYQKRAEGWYTEAVTTGLQEGYVKPGETKGIPSTILLRVKNKEGATKLMEDVQKHQKNYNMILQRGLQGKGHLDLKDEDLIGLSDEMKSVWASHLGSAAVWRSKYRVPIGLDAIEKIGSFCQNATTRRRIFEAFYGGFDSSLDEAALDLLRARRKVAEQLGFRSYADLEMAPMAVGDEATARRWMDQCRDRWSVGSVVRVTSV</sequence>
<dbReference type="Proteomes" id="UP001642484">
    <property type="component" value="Unassembled WGS sequence"/>
</dbReference>
<evidence type="ECO:0000313" key="2">
    <source>
        <dbReference type="EMBL" id="CAK9108773.1"/>
    </source>
</evidence>
<protein>
    <submittedName>
        <fullName evidence="2">Uncharacterized protein</fullName>
    </submittedName>
</protein>
<comment type="caution">
    <text evidence="2">The sequence shown here is derived from an EMBL/GenBank/DDBJ whole genome shotgun (WGS) entry which is preliminary data.</text>
</comment>
<dbReference type="Gene3D" id="1.10.1370.10">
    <property type="entry name" value="Neurolysin, domain 3"/>
    <property type="match status" value="1"/>
</dbReference>
<keyword evidence="3" id="KW-1185">Reference proteome</keyword>
<dbReference type="SUPFAM" id="SSF55486">
    <property type="entry name" value="Metalloproteases ('zincins'), catalytic domain"/>
    <property type="match status" value="1"/>
</dbReference>
<reference evidence="2 3" key="1">
    <citation type="submission" date="2024-02" db="EMBL/GenBank/DDBJ databases">
        <authorList>
            <person name="Chen Y."/>
            <person name="Shah S."/>
            <person name="Dougan E. K."/>
            <person name="Thang M."/>
            <person name="Chan C."/>
        </authorList>
    </citation>
    <scope>NUCLEOTIDE SEQUENCE [LARGE SCALE GENOMIC DNA]</scope>
</reference>